<sequence length="83" mass="9191">MVEMRVLSGLGRHPEVLAETKRRLTRRLEEEKKFLDAKSRAFAGDLPHPPVPSQLTARKGQRSWGHFLSPGKGACATGGELIQ</sequence>
<evidence type="ECO:0000313" key="1">
    <source>
        <dbReference type="EMBL" id="PIR83517.1"/>
    </source>
</evidence>
<dbReference type="AlphaFoldDB" id="A0A2H0UAV1"/>
<accession>A0A2H0UAV1</accession>
<organism evidence="1 2">
    <name type="scientific">Candidatus Kaiserbacteria bacterium CG10_big_fil_rev_8_21_14_0_10_56_12</name>
    <dbReference type="NCBI Taxonomy" id="1974611"/>
    <lineage>
        <taxon>Bacteria</taxon>
        <taxon>Candidatus Kaiseribacteriota</taxon>
    </lineage>
</organism>
<dbReference type="EMBL" id="PFBL01000001">
    <property type="protein sequence ID" value="PIR83517.1"/>
    <property type="molecule type" value="Genomic_DNA"/>
</dbReference>
<dbReference type="Proteomes" id="UP000230179">
    <property type="component" value="Unassembled WGS sequence"/>
</dbReference>
<protein>
    <submittedName>
        <fullName evidence="1">Uncharacterized protein</fullName>
    </submittedName>
</protein>
<comment type="caution">
    <text evidence="1">The sequence shown here is derived from an EMBL/GenBank/DDBJ whole genome shotgun (WGS) entry which is preliminary data.</text>
</comment>
<proteinExistence type="predicted"/>
<name>A0A2H0UAV1_9BACT</name>
<reference evidence="2" key="1">
    <citation type="submission" date="2017-09" db="EMBL/GenBank/DDBJ databases">
        <title>Depth-based differentiation of microbial function through sediment-hosted aquifers and enrichment of novel symbionts in the deep terrestrial subsurface.</title>
        <authorList>
            <person name="Probst A.J."/>
            <person name="Ladd B."/>
            <person name="Jarett J.K."/>
            <person name="Geller-Mcgrath D.E."/>
            <person name="Sieber C.M.K."/>
            <person name="Emerson J.B."/>
            <person name="Anantharaman K."/>
            <person name="Thomas B.C."/>
            <person name="Malmstrom R."/>
            <person name="Stieglmeier M."/>
            <person name="Klingl A."/>
            <person name="Woyke T."/>
            <person name="Ryan C.M."/>
            <person name="Banfield J.F."/>
        </authorList>
    </citation>
    <scope>NUCLEOTIDE SEQUENCE [LARGE SCALE GENOMIC DNA]</scope>
</reference>
<gene>
    <name evidence="1" type="ORF">COU19_00235</name>
</gene>
<evidence type="ECO:0000313" key="2">
    <source>
        <dbReference type="Proteomes" id="UP000230179"/>
    </source>
</evidence>